<keyword evidence="2" id="KW-1185">Reference proteome</keyword>
<accession>A0A9Q0S2H6</accession>
<feature type="non-terminal residue" evidence="1">
    <location>
        <position position="1"/>
    </location>
</feature>
<comment type="caution">
    <text evidence="1">The sequence shown here is derived from an EMBL/GenBank/DDBJ whole genome shotgun (WGS) entry which is preliminary data.</text>
</comment>
<proteinExistence type="predicted"/>
<organism evidence="1 2">
    <name type="scientific">Pseudolycoriella hygida</name>
    <dbReference type="NCBI Taxonomy" id="35572"/>
    <lineage>
        <taxon>Eukaryota</taxon>
        <taxon>Metazoa</taxon>
        <taxon>Ecdysozoa</taxon>
        <taxon>Arthropoda</taxon>
        <taxon>Hexapoda</taxon>
        <taxon>Insecta</taxon>
        <taxon>Pterygota</taxon>
        <taxon>Neoptera</taxon>
        <taxon>Endopterygota</taxon>
        <taxon>Diptera</taxon>
        <taxon>Nematocera</taxon>
        <taxon>Sciaroidea</taxon>
        <taxon>Sciaridae</taxon>
        <taxon>Pseudolycoriella</taxon>
    </lineage>
</organism>
<dbReference type="EMBL" id="WJQU01000002">
    <property type="protein sequence ID" value="KAJ6643002.1"/>
    <property type="molecule type" value="Genomic_DNA"/>
</dbReference>
<gene>
    <name evidence="1" type="ORF">Bhyg_07958</name>
</gene>
<reference evidence="1" key="1">
    <citation type="submission" date="2022-07" db="EMBL/GenBank/DDBJ databases">
        <authorList>
            <person name="Trinca V."/>
            <person name="Uliana J.V.C."/>
            <person name="Torres T.T."/>
            <person name="Ward R.J."/>
            <person name="Monesi N."/>
        </authorList>
    </citation>
    <scope>NUCLEOTIDE SEQUENCE</scope>
    <source>
        <strain evidence="1">HSMRA1968</strain>
        <tissue evidence="1">Whole embryos</tissue>
    </source>
</reference>
<dbReference type="Proteomes" id="UP001151699">
    <property type="component" value="Chromosome B"/>
</dbReference>
<sequence>MHMNHTLISKGETLCERCNSILASSAAKNSHNKNQIKHKTLVDESHWRYVNDRENELVSSSNDDRNGIEQILTSGAITYDGHDENDKILEASPRKNSVSMLRKQFENISDKRTICNVDRQIISGKFFKSASSPLKLSVESVGTGNEEPTVDSYYFVELSKVLVATNNAHENTE</sequence>
<name>A0A9Q0S2H6_9DIPT</name>
<evidence type="ECO:0000313" key="2">
    <source>
        <dbReference type="Proteomes" id="UP001151699"/>
    </source>
</evidence>
<evidence type="ECO:0000313" key="1">
    <source>
        <dbReference type="EMBL" id="KAJ6643002.1"/>
    </source>
</evidence>
<dbReference type="AlphaFoldDB" id="A0A9Q0S2H6"/>
<protein>
    <submittedName>
        <fullName evidence="1">Uncharacterized protein</fullName>
    </submittedName>
</protein>